<protein>
    <submittedName>
        <fullName evidence="1">Uncharacterized protein</fullName>
    </submittedName>
</protein>
<comment type="caution">
    <text evidence="1">The sequence shown here is derived from an EMBL/GenBank/DDBJ whole genome shotgun (WGS) entry which is preliminary data.</text>
</comment>
<organism evidence="1 2">
    <name type="scientific">Phyllostomus discolor</name>
    <name type="common">pale spear-nosed bat</name>
    <dbReference type="NCBI Taxonomy" id="89673"/>
    <lineage>
        <taxon>Eukaryota</taxon>
        <taxon>Metazoa</taxon>
        <taxon>Chordata</taxon>
        <taxon>Craniata</taxon>
        <taxon>Vertebrata</taxon>
        <taxon>Euteleostomi</taxon>
        <taxon>Mammalia</taxon>
        <taxon>Eutheria</taxon>
        <taxon>Laurasiatheria</taxon>
        <taxon>Chiroptera</taxon>
        <taxon>Yangochiroptera</taxon>
        <taxon>Phyllostomidae</taxon>
        <taxon>Phyllostominae</taxon>
        <taxon>Phyllostomus</taxon>
    </lineage>
</organism>
<dbReference type="PANTHER" id="PTHR19446">
    <property type="entry name" value="REVERSE TRANSCRIPTASES"/>
    <property type="match status" value="1"/>
</dbReference>
<dbReference type="Proteomes" id="UP000664940">
    <property type="component" value="Unassembled WGS sequence"/>
</dbReference>
<evidence type="ECO:0000313" key="1">
    <source>
        <dbReference type="EMBL" id="KAF6125248.1"/>
    </source>
</evidence>
<proteinExistence type="predicted"/>
<accession>A0A834B9F8</accession>
<dbReference type="AlphaFoldDB" id="A0A834B9F8"/>
<evidence type="ECO:0000313" key="2">
    <source>
        <dbReference type="Proteomes" id="UP000664940"/>
    </source>
</evidence>
<gene>
    <name evidence="1" type="ORF">HJG60_009768</name>
</gene>
<sequence>MSKLPKAVYIFNAIPIKVPMAYFKDIEQTLQKFIWNHKWPQIAAAILRNKSKVGGITIPDTKLYYKATVIKTAWYWHKNRHMDQWNRTESPEINLSLYGQLIFDTEGRNIKLSKNSLFKWCWKNWTATWKKMKLEHQLTPYTKINSRWIKDLNIKRDTIKVLEENVGRKISDISCRNFFTDMSPKQGT</sequence>
<name>A0A834B9F8_9CHIR</name>
<reference evidence="1 2" key="1">
    <citation type="journal article" date="2020" name="Nature">
        <title>Six reference-quality genomes reveal evolution of bat adaptations.</title>
        <authorList>
            <person name="Jebb D."/>
            <person name="Huang Z."/>
            <person name="Pippel M."/>
            <person name="Hughes G.M."/>
            <person name="Lavrichenko K."/>
            <person name="Devanna P."/>
            <person name="Winkler S."/>
            <person name="Jermiin L.S."/>
            <person name="Skirmuntt E.C."/>
            <person name="Katzourakis A."/>
            <person name="Burkitt-Gray L."/>
            <person name="Ray D.A."/>
            <person name="Sullivan K.A.M."/>
            <person name="Roscito J.G."/>
            <person name="Kirilenko B.M."/>
            <person name="Davalos L.M."/>
            <person name="Corthals A.P."/>
            <person name="Power M.L."/>
            <person name="Jones G."/>
            <person name="Ransome R.D."/>
            <person name="Dechmann D.K.N."/>
            <person name="Locatelli A.G."/>
            <person name="Puechmaille S.J."/>
            <person name="Fedrigo O."/>
            <person name="Jarvis E.D."/>
            <person name="Hiller M."/>
            <person name="Vernes S.C."/>
            <person name="Myers E.W."/>
            <person name="Teeling E.C."/>
        </authorList>
    </citation>
    <scope>NUCLEOTIDE SEQUENCE [LARGE SCALE GENOMIC DNA]</scope>
    <source>
        <strain evidence="1">Bat1K_MPI-CBG_1</strain>
    </source>
</reference>
<dbReference type="EMBL" id="JABVXQ010000002">
    <property type="protein sequence ID" value="KAF6125248.1"/>
    <property type="molecule type" value="Genomic_DNA"/>
</dbReference>